<comment type="caution">
    <text evidence="8">The sequence shown here is derived from an EMBL/GenBank/DDBJ whole genome shotgun (WGS) entry which is preliminary data.</text>
</comment>
<dbReference type="PROSITE" id="PS00463">
    <property type="entry name" value="ZN2_CY6_FUNGAL_1"/>
    <property type="match status" value="1"/>
</dbReference>
<dbReference type="Pfam" id="PF00172">
    <property type="entry name" value="Zn_clus"/>
    <property type="match status" value="1"/>
</dbReference>
<dbReference type="GO" id="GO:0003677">
    <property type="term" value="F:DNA binding"/>
    <property type="evidence" value="ECO:0007669"/>
    <property type="project" value="UniProtKB-KW"/>
</dbReference>
<sequence length="531" mass="59611">MPPRRAAHEKSRNGCLTCKIRRVKCDETTPSCRRCTESGRTCEGPVVRQFRFVQERSINQATTGIQSPQAEVSVLIPQHNRNERRAFHYFTHHAAPVYAGAVDAGFWEHLVPRLVQKYNFVWDTVVSLSYLLEHVPYAALTSPGSTVNNEHRQALRLYTRAIASLRQLAERGEIDDSVIVLSYILFASVEFQQRNIDTGTQLIKKCCKILTGNLASPIPKQTSPGGQAVHEVATPFVLRRAISIATIENAMSVQQVAETDANTPPKGERSTSGMQPLDEARLQFHDLVQKCFEVIRHADFIPHLDENSPDRVLFFSMRQSSLDELLRWKASLIAAHTGTADVATERTKAYLLMYWAFCYISSAACVTLRQTIFDDYMAQFAEIVEHATVYLGGSGRSTAAEAQPRSRFDPGVIPPLYFCATKCRDPILRRQALHLLRQAPRQQNLWAFVAPDRVVAKVIAVEEGEPVNPSPPEYAALPPEERRFAYVSVVGRPAPGGIQRQALELCRFEFASDGSRKLISEYTWLDDTEVP</sequence>
<dbReference type="GO" id="GO:0000981">
    <property type="term" value="F:DNA-binding transcription factor activity, RNA polymerase II-specific"/>
    <property type="evidence" value="ECO:0007669"/>
    <property type="project" value="InterPro"/>
</dbReference>
<organism evidence="8 9">
    <name type="scientific">Exophiala dermatitidis</name>
    <name type="common">Black yeast-like fungus</name>
    <name type="synonym">Wangiella dermatitidis</name>
    <dbReference type="NCBI Taxonomy" id="5970"/>
    <lineage>
        <taxon>Eukaryota</taxon>
        <taxon>Fungi</taxon>
        <taxon>Dikarya</taxon>
        <taxon>Ascomycota</taxon>
        <taxon>Pezizomycotina</taxon>
        <taxon>Eurotiomycetes</taxon>
        <taxon>Chaetothyriomycetidae</taxon>
        <taxon>Chaetothyriales</taxon>
        <taxon>Herpotrichiellaceae</taxon>
        <taxon>Exophiala</taxon>
    </lineage>
</organism>
<accession>A0AAN6EXC0</accession>
<dbReference type="InterPro" id="IPR052360">
    <property type="entry name" value="Transcr_Regulatory_Proteins"/>
</dbReference>
<feature type="domain" description="Zn(2)-C6 fungal-type" evidence="7">
    <location>
        <begin position="14"/>
        <end position="42"/>
    </location>
</feature>
<dbReference type="InterPro" id="IPR001138">
    <property type="entry name" value="Zn2Cys6_DnaBD"/>
</dbReference>
<evidence type="ECO:0000259" key="7">
    <source>
        <dbReference type="PROSITE" id="PS50048"/>
    </source>
</evidence>
<evidence type="ECO:0000256" key="1">
    <source>
        <dbReference type="ARBA" id="ARBA00022723"/>
    </source>
</evidence>
<name>A0AAN6EXC0_EXODE</name>
<protein>
    <recommendedName>
        <fullName evidence="7">Zn(2)-C6 fungal-type domain-containing protein</fullName>
    </recommendedName>
</protein>
<keyword evidence="5" id="KW-0804">Transcription</keyword>
<evidence type="ECO:0000256" key="4">
    <source>
        <dbReference type="ARBA" id="ARBA00023125"/>
    </source>
</evidence>
<keyword evidence="3" id="KW-0805">Transcription regulation</keyword>
<evidence type="ECO:0000256" key="5">
    <source>
        <dbReference type="ARBA" id="ARBA00023163"/>
    </source>
</evidence>
<reference evidence="8" key="1">
    <citation type="submission" date="2023-01" db="EMBL/GenBank/DDBJ databases">
        <title>Exophiala dermititidis isolated from Cystic Fibrosis Patient.</title>
        <authorList>
            <person name="Kurbessoian T."/>
            <person name="Crocker A."/>
            <person name="Murante D."/>
            <person name="Hogan D.A."/>
            <person name="Stajich J.E."/>
        </authorList>
    </citation>
    <scope>NUCLEOTIDE SEQUENCE</scope>
    <source>
        <strain evidence="8">Ex8</strain>
    </source>
</reference>
<evidence type="ECO:0000313" key="9">
    <source>
        <dbReference type="Proteomes" id="UP001161757"/>
    </source>
</evidence>
<evidence type="ECO:0000256" key="2">
    <source>
        <dbReference type="ARBA" id="ARBA00022833"/>
    </source>
</evidence>
<dbReference type="Gene3D" id="4.10.240.10">
    <property type="entry name" value="Zn(2)-C6 fungal-type DNA-binding domain"/>
    <property type="match status" value="1"/>
</dbReference>
<keyword evidence="1" id="KW-0479">Metal-binding</keyword>
<keyword evidence="2" id="KW-0862">Zinc</keyword>
<dbReference type="GO" id="GO:0008270">
    <property type="term" value="F:zinc ion binding"/>
    <property type="evidence" value="ECO:0007669"/>
    <property type="project" value="InterPro"/>
</dbReference>
<dbReference type="SMART" id="SM00066">
    <property type="entry name" value="GAL4"/>
    <property type="match status" value="1"/>
</dbReference>
<dbReference type="SUPFAM" id="SSF57701">
    <property type="entry name" value="Zn2/Cys6 DNA-binding domain"/>
    <property type="match status" value="1"/>
</dbReference>
<evidence type="ECO:0000313" key="8">
    <source>
        <dbReference type="EMBL" id="KAJ8991572.1"/>
    </source>
</evidence>
<dbReference type="PANTHER" id="PTHR36206">
    <property type="entry name" value="ASPERCRYPTIN BIOSYNTHESIS CLUSTER-SPECIFIC TRANSCRIPTION REGULATOR ATNN-RELATED"/>
    <property type="match status" value="1"/>
</dbReference>
<evidence type="ECO:0000256" key="6">
    <source>
        <dbReference type="ARBA" id="ARBA00023242"/>
    </source>
</evidence>
<keyword evidence="6" id="KW-0539">Nucleus</keyword>
<proteinExistence type="predicted"/>
<gene>
    <name evidence="8" type="ORF">HRR80_004903</name>
</gene>
<keyword evidence="4" id="KW-0238">DNA-binding</keyword>
<dbReference type="CDD" id="cd00067">
    <property type="entry name" value="GAL4"/>
    <property type="match status" value="1"/>
</dbReference>
<dbReference type="EMBL" id="JAJGCB010000008">
    <property type="protein sequence ID" value="KAJ8991572.1"/>
    <property type="molecule type" value="Genomic_DNA"/>
</dbReference>
<evidence type="ECO:0000256" key="3">
    <source>
        <dbReference type="ARBA" id="ARBA00023015"/>
    </source>
</evidence>
<dbReference type="PROSITE" id="PS50048">
    <property type="entry name" value="ZN2_CY6_FUNGAL_2"/>
    <property type="match status" value="1"/>
</dbReference>
<dbReference type="PANTHER" id="PTHR36206:SF14">
    <property type="entry name" value="ZN(2)-C6 FUNGAL-TYPE DOMAIN-CONTAINING PROTEIN-RELATED"/>
    <property type="match status" value="1"/>
</dbReference>
<dbReference type="Proteomes" id="UP001161757">
    <property type="component" value="Unassembled WGS sequence"/>
</dbReference>
<dbReference type="InterPro" id="IPR036864">
    <property type="entry name" value="Zn2-C6_fun-type_DNA-bd_sf"/>
</dbReference>
<dbReference type="AlphaFoldDB" id="A0AAN6EXC0"/>